<evidence type="ECO:0000313" key="3">
    <source>
        <dbReference type="EMBL" id="SCG55871.1"/>
    </source>
</evidence>
<feature type="compositionally biased region" description="Low complexity" evidence="1">
    <location>
        <begin position="133"/>
        <end position="142"/>
    </location>
</feature>
<feature type="transmembrane region" description="Helical" evidence="2">
    <location>
        <begin position="185"/>
        <end position="204"/>
    </location>
</feature>
<dbReference type="Pfam" id="PF19609">
    <property type="entry name" value="DUF6114"/>
    <property type="match status" value="1"/>
</dbReference>
<feature type="transmembrane region" description="Helical" evidence="2">
    <location>
        <begin position="88"/>
        <end position="118"/>
    </location>
</feature>
<evidence type="ECO:0000313" key="4">
    <source>
        <dbReference type="Proteomes" id="UP000199408"/>
    </source>
</evidence>
<feature type="transmembrane region" description="Helical" evidence="2">
    <location>
        <begin position="29"/>
        <end position="51"/>
    </location>
</feature>
<proteinExistence type="predicted"/>
<dbReference type="InterPro" id="IPR046096">
    <property type="entry name" value="DUF6114"/>
</dbReference>
<protein>
    <submittedName>
        <fullName evidence="3">Uncharacterized protein</fullName>
    </submittedName>
</protein>
<sequence length="475" mass="48914">MTTAEAPHAPAGGLTRAWRGFRRWRRSRPFWGGLLTALAGVEMFASTKMTINGLSFASGATGLYSLLIPVILLTCGLLLWLSPGQRLFYSIVAAVTTIYSLMGLNLGGFFVGLLLGLVGSALGFAWTPTGPAATDPAAGDPAVPRQHAGTAYSPTEPVAGGAPAPRSAAPAGGDADQPAGSRDPGWFAVALLVLGLAVSGLVALRPSAVQAAPAVPATPTPTGTACATPQARPATPAPSPSRSTPAGPSPTPSPEPTEDGNIIIDFFRGIGDLFTGGRRAEPSATPSAGPTPGAKANPSPTPTRRGSSTCTPAKPGRSARVEPGRLMPRIAPEPGQPKVAERPSRLTGSKVTMTGLRFEGIVDLPTANGTLKALKFSMAKAVTDDFTLVADGPAGRHQQYVTDRLTVQGDVAFYAARFSGKLLGIRITLTPDLPFPDGLPITSPIPITFTDPEIDLAFVDSDTLTARPDLRLSVP</sequence>
<evidence type="ECO:0000256" key="1">
    <source>
        <dbReference type="SAM" id="MobiDB-lite"/>
    </source>
</evidence>
<feature type="transmembrane region" description="Helical" evidence="2">
    <location>
        <begin position="63"/>
        <end position="81"/>
    </location>
</feature>
<dbReference type="RefSeq" id="WP_091297183.1">
    <property type="nucleotide sequence ID" value="NZ_FMDN01000010.1"/>
</dbReference>
<dbReference type="STRING" id="47864.GA0070560_11015"/>
<gene>
    <name evidence="3" type="ORF">GA0070560_11015</name>
</gene>
<feature type="region of interest" description="Disordered" evidence="1">
    <location>
        <begin position="133"/>
        <end position="180"/>
    </location>
</feature>
<feature type="compositionally biased region" description="Low complexity" evidence="1">
    <location>
        <begin position="213"/>
        <end position="246"/>
    </location>
</feature>
<feature type="compositionally biased region" description="Polar residues" evidence="1">
    <location>
        <begin position="302"/>
        <end position="311"/>
    </location>
</feature>
<keyword evidence="2" id="KW-0472">Membrane</keyword>
<name>A0A1C5ICZ3_9ACTN</name>
<accession>A0A1C5ICZ3</accession>
<dbReference type="AlphaFoldDB" id="A0A1C5ICZ3"/>
<keyword evidence="4" id="KW-1185">Reference proteome</keyword>
<feature type="region of interest" description="Disordered" evidence="1">
    <location>
        <begin position="274"/>
        <end position="344"/>
    </location>
</feature>
<dbReference type="OrthoDB" id="3535986at2"/>
<keyword evidence="2" id="KW-0812">Transmembrane</keyword>
<organism evidence="3 4">
    <name type="scientific">Micromonospora halophytica</name>
    <dbReference type="NCBI Taxonomy" id="47864"/>
    <lineage>
        <taxon>Bacteria</taxon>
        <taxon>Bacillati</taxon>
        <taxon>Actinomycetota</taxon>
        <taxon>Actinomycetes</taxon>
        <taxon>Micromonosporales</taxon>
        <taxon>Micromonosporaceae</taxon>
        <taxon>Micromonospora</taxon>
    </lineage>
</organism>
<keyword evidence="2" id="KW-1133">Transmembrane helix</keyword>
<reference evidence="4" key="1">
    <citation type="submission" date="2016-06" db="EMBL/GenBank/DDBJ databases">
        <authorList>
            <person name="Varghese N."/>
        </authorList>
    </citation>
    <scope>NUCLEOTIDE SEQUENCE [LARGE SCALE GENOMIC DNA]</scope>
    <source>
        <strain evidence="4">DSM 43171</strain>
    </source>
</reference>
<feature type="region of interest" description="Disordered" evidence="1">
    <location>
        <begin position="213"/>
        <end position="261"/>
    </location>
</feature>
<feature type="compositionally biased region" description="Low complexity" evidence="1">
    <location>
        <begin position="157"/>
        <end position="180"/>
    </location>
</feature>
<evidence type="ECO:0000256" key="2">
    <source>
        <dbReference type="SAM" id="Phobius"/>
    </source>
</evidence>
<dbReference type="EMBL" id="FMDN01000010">
    <property type="protein sequence ID" value="SCG55871.1"/>
    <property type="molecule type" value="Genomic_DNA"/>
</dbReference>
<dbReference type="Proteomes" id="UP000199408">
    <property type="component" value="Unassembled WGS sequence"/>
</dbReference>